<feature type="domain" description="Ig-like" evidence="9">
    <location>
        <begin position="1191"/>
        <end position="1249"/>
    </location>
</feature>
<keyword evidence="7" id="KW-0393">Immunoglobulin domain</keyword>
<dbReference type="InterPro" id="IPR013098">
    <property type="entry name" value="Ig_I-set"/>
</dbReference>
<comment type="similarity">
    <text evidence="2">Belongs to the protein kinase superfamily. CAMK Ser/Thr protein kinase family.</text>
</comment>
<dbReference type="SMART" id="SM00408">
    <property type="entry name" value="IGc2"/>
    <property type="match status" value="3"/>
</dbReference>
<dbReference type="InterPro" id="IPR007110">
    <property type="entry name" value="Ig-like_dom"/>
</dbReference>
<evidence type="ECO:0000256" key="3">
    <source>
        <dbReference type="ARBA" id="ARBA00022490"/>
    </source>
</evidence>
<dbReference type="CDD" id="cd00096">
    <property type="entry name" value="Ig"/>
    <property type="match status" value="1"/>
</dbReference>
<feature type="compositionally biased region" description="Basic and acidic residues" evidence="8">
    <location>
        <begin position="26"/>
        <end position="38"/>
    </location>
</feature>
<dbReference type="Gene3D" id="2.60.40.10">
    <property type="entry name" value="Immunoglobulins"/>
    <property type="match status" value="3"/>
</dbReference>
<feature type="domain" description="Ig-like" evidence="9">
    <location>
        <begin position="42"/>
        <end position="132"/>
    </location>
</feature>
<reference evidence="10" key="1">
    <citation type="journal article" date="2023" name="Front. Mar. Sci.">
        <title>A new Merluccius polli reference genome to investigate the effects of global change in West African waters.</title>
        <authorList>
            <person name="Mateo J.L."/>
            <person name="Blanco-Fernandez C."/>
            <person name="Garcia-Vazquez E."/>
            <person name="Machado-Schiaffino G."/>
        </authorList>
    </citation>
    <scope>NUCLEOTIDE SEQUENCE</scope>
    <source>
        <strain evidence="10">C29</strain>
        <tissue evidence="10">Fin</tissue>
    </source>
</reference>
<keyword evidence="5" id="KW-0547">Nucleotide-binding</keyword>
<sequence>METKREETHSTSLQLPQKTRTLQLKPEPKRYSSSLEKKKEKPVFLSQLSPAAVTEGGTARFTITVSGFPKPSVQWFHNGKVIQNSTVYMLIEEKEEYTLVITQLTSEYEGEYSCTATNRLGQTTCSTHLEVKKTDISKAEKWVEQMFKVKGQPPTFTVEFQSEKCSEGGEVSFKYEASGHPVPDVKWFKGAFQIQPNRNCIIVNNSDGSGFIQIKSIKQEDSGIYICKASNQFGEASCSAELVVFREAVKQEQHTVIQERGYKVTMTEQATESRLYQVSLPGQGRSRSDQMVYTIGTEDRQIIPSEQVGTIRELNISAATLQREQVTHQAAVLQSHEVEERVSVAPPHPPHISAVPLRQLHMAAFTSSVLESQDLTEQHCDRILSPELFQLQAAEEKKTKVMSALSEEVVSLSTVSTEPLGDRVSAKIKPTSEPKHVVSGPQVEAQLPLMREPSHDIPQPQQERSYQVKEGVKILYSAQLAEKRVLLEGHTTQVATAESAVKSSTSKEQPRPILASVSETKQALTKEKVFSMQRPEQEMARLCRDIVMKEALTAEERQALQAEHSQQLQSLDSTETIQSQVEPEQVLHLQVITDQDLLPFEERFTCDKPAPEQAGSRKSPTILHSVSHDEQRTVVCEHKAEFDATPSTITIQPQKEVFASLHLHSTQPVQELAKEGLLVIEKPKQQLAAQKQEKARNHAATSEERRAITADYHKDLDVSVTGVKSQLRTEPIPQNIIQVSSHPMQLPKETPFTSDMKQQRALVQREERWNVMHLTSVESSQVLEEGHTESLTAVDKFTCQTAVEPKVPTEPVQVEEKEISTESSLSLEAAEQDFAVQIQEGQSVRQSIMMDEKHVLKGEFSHEIIKSESTKSSVTTQPKLFLMAPQSEESTALPKELTFVIQIPKPSSVNIRRQLKDALQSAVAQEQPLLLADVVGKLEAARVQEVKVQKEPKRAMFTYLVTSSHAPIEISLAFDSEYPQTADMRSELQAAFHSIVCQESQVLTSEQPGTMLLDRPQRMQVISAHPKEMLSSVVESIHVAESTVDFTATQPLAAALKTESGMALESLTAEQQVIIHEAKVMKQSSLSQGVQVSKEAHVEFEQSVQVSRQEVRSVKSQRDLAAADVGSIQLPSPSPTEQSVDITIQRESREETFKQALTLSNPVIVISLQDMPIDEDSMVTFSTTIKYVTKVNWFFNGKLVKSGNEFKCSKDHDTYTLVINKVNKEKHQGEYICEAENEAGKTTTSSRLTVASRGLNPGRQNISHSTCNQLTEPCTPVTST</sequence>
<dbReference type="InterPro" id="IPR036179">
    <property type="entry name" value="Ig-like_dom_sf"/>
</dbReference>
<dbReference type="InterPro" id="IPR003598">
    <property type="entry name" value="Ig_sub2"/>
</dbReference>
<dbReference type="FunFam" id="2.60.40.10:FF:000145">
    <property type="entry name" value="Myosin light chain kinase, smooth muscle"/>
    <property type="match status" value="1"/>
</dbReference>
<comment type="subcellular location">
    <subcellularLocation>
        <location evidence="1">Cytoplasm</location>
    </subcellularLocation>
</comment>
<dbReference type="PANTHER" id="PTHR47633:SF4">
    <property type="entry name" value="MYOPALLADIN ISOFORM X1"/>
    <property type="match status" value="1"/>
</dbReference>
<feature type="compositionally biased region" description="Polar residues" evidence="8">
    <location>
        <begin position="10"/>
        <end position="22"/>
    </location>
</feature>
<keyword evidence="6" id="KW-0067">ATP-binding</keyword>
<dbReference type="SUPFAM" id="SSF48726">
    <property type="entry name" value="Immunoglobulin"/>
    <property type="match status" value="3"/>
</dbReference>
<evidence type="ECO:0000313" key="11">
    <source>
        <dbReference type="Proteomes" id="UP001174136"/>
    </source>
</evidence>
<dbReference type="PROSITE" id="PS50835">
    <property type="entry name" value="IG_LIKE"/>
    <property type="match status" value="3"/>
</dbReference>
<dbReference type="InterPro" id="IPR013783">
    <property type="entry name" value="Ig-like_fold"/>
</dbReference>
<name>A0AA47MP35_MERPO</name>
<dbReference type="EMBL" id="JAOPHQ010003412">
    <property type="protein sequence ID" value="KAK0143537.1"/>
    <property type="molecule type" value="Genomic_DNA"/>
</dbReference>
<evidence type="ECO:0000256" key="5">
    <source>
        <dbReference type="ARBA" id="ARBA00022741"/>
    </source>
</evidence>
<keyword evidence="11" id="KW-1185">Reference proteome</keyword>
<dbReference type="FunFam" id="2.60.40.10:FF:000425">
    <property type="entry name" value="Myosin light chain kinase"/>
    <property type="match status" value="1"/>
</dbReference>
<evidence type="ECO:0000256" key="7">
    <source>
        <dbReference type="ARBA" id="ARBA00023319"/>
    </source>
</evidence>
<dbReference type="GO" id="GO:0005737">
    <property type="term" value="C:cytoplasm"/>
    <property type="evidence" value="ECO:0007669"/>
    <property type="project" value="UniProtKB-SubCell"/>
</dbReference>
<keyword evidence="4" id="KW-0677">Repeat</keyword>
<dbReference type="AlphaFoldDB" id="A0AA47MP35"/>
<evidence type="ECO:0000256" key="6">
    <source>
        <dbReference type="ARBA" id="ARBA00022840"/>
    </source>
</evidence>
<organism evidence="10 11">
    <name type="scientific">Merluccius polli</name>
    <name type="common">Benguela hake</name>
    <name type="synonym">Merluccius cadenati</name>
    <dbReference type="NCBI Taxonomy" id="89951"/>
    <lineage>
        <taxon>Eukaryota</taxon>
        <taxon>Metazoa</taxon>
        <taxon>Chordata</taxon>
        <taxon>Craniata</taxon>
        <taxon>Vertebrata</taxon>
        <taxon>Euteleostomi</taxon>
        <taxon>Actinopterygii</taxon>
        <taxon>Neopterygii</taxon>
        <taxon>Teleostei</taxon>
        <taxon>Neoteleostei</taxon>
        <taxon>Acanthomorphata</taxon>
        <taxon>Zeiogadaria</taxon>
        <taxon>Gadariae</taxon>
        <taxon>Gadiformes</taxon>
        <taxon>Gadoidei</taxon>
        <taxon>Merlucciidae</taxon>
        <taxon>Merluccius</taxon>
    </lineage>
</organism>
<evidence type="ECO:0000256" key="8">
    <source>
        <dbReference type="SAM" id="MobiDB-lite"/>
    </source>
</evidence>
<feature type="region of interest" description="Disordered" evidence="8">
    <location>
        <begin position="1"/>
        <end position="38"/>
    </location>
</feature>
<gene>
    <name evidence="10" type="primary">TTN_18</name>
    <name evidence="10" type="ORF">N1851_018373</name>
</gene>
<accession>A0AA47MP35</accession>
<dbReference type="Pfam" id="PF07679">
    <property type="entry name" value="I-set"/>
    <property type="match status" value="3"/>
</dbReference>
<dbReference type="PANTHER" id="PTHR47633">
    <property type="entry name" value="IMMUNOGLOBULIN"/>
    <property type="match status" value="1"/>
</dbReference>
<feature type="domain" description="Ig-like" evidence="9">
    <location>
        <begin position="154"/>
        <end position="243"/>
    </location>
</feature>
<dbReference type="SMART" id="SM00409">
    <property type="entry name" value="IG"/>
    <property type="match status" value="3"/>
</dbReference>
<dbReference type="GO" id="GO:0005524">
    <property type="term" value="F:ATP binding"/>
    <property type="evidence" value="ECO:0007669"/>
    <property type="project" value="UniProtKB-KW"/>
</dbReference>
<keyword evidence="3" id="KW-0963">Cytoplasm</keyword>
<evidence type="ECO:0000256" key="1">
    <source>
        <dbReference type="ARBA" id="ARBA00004496"/>
    </source>
</evidence>
<dbReference type="FunFam" id="2.60.40.10:FF:002522">
    <property type="entry name" value="Titin b"/>
    <property type="match status" value="1"/>
</dbReference>
<evidence type="ECO:0000313" key="10">
    <source>
        <dbReference type="EMBL" id="KAK0143537.1"/>
    </source>
</evidence>
<comment type="caution">
    <text evidence="10">The sequence shown here is derived from an EMBL/GenBank/DDBJ whole genome shotgun (WGS) entry which is preliminary data.</text>
</comment>
<evidence type="ECO:0000259" key="9">
    <source>
        <dbReference type="PROSITE" id="PS50835"/>
    </source>
</evidence>
<dbReference type="InterPro" id="IPR003599">
    <property type="entry name" value="Ig_sub"/>
</dbReference>
<evidence type="ECO:0000256" key="2">
    <source>
        <dbReference type="ARBA" id="ARBA00006692"/>
    </source>
</evidence>
<proteinExistence type="inferred from homology"/>
<evidence type="ECO:0000256" key="4">
    <source>
        <dbReference type="ARBA" id="ARBA00022737"/>
    </source>
</evidence>
<protein>
    <submittedName>
        <fullName evidence="10">Titin</fullName>
    </submittedName>
</protein>
<dbReference type="Proteomes" id="UP001174136">
    <property type="component" value="Unassembled WGS sequence"/>
</dbReference>